<evidence type="ECO:0000256" key="2">
    <source>
        <dbReference type="ARBA" id="ARBA00022737"/>
    </source>
</evidence>
<dbReference type="InterPro" id="IPR036322">
    <property type="entry name" value="WD40_repeat_dom_sf"/>
</dbReference>
<feature type="repeat" description="WD" evidence="3">
    <location>
        <begin position="370"/>
        <end position="396"/>
    </location>
</feature>
<dbReference type="SMART" id="SM00320">
    <property type="entry name" value="WD40"/>
    <property type="match status" value="7"/>
</dbReference>
<dbReference type="InterPro" id="IPR015943">
    <property type="entry name" value="WD40/YVTN_repeat-like_dom_sf"/>
</dbReference>
<protein>
    <submittedName>
        <fullName evidence="6">Protein tipD</fullName>
    </submittedName>
</protein>
<evidence type="ECO:0000259" key="5">
    <source>
        <dbReference type="Pfam" id="PF08614"/>
    </source>
</evidence>
<feature type="coiled-coil region" evidence="4">
    <location>
        <begin position="57"/>
        <end position="190"/>
    </location>
</feature>
<dbReference type="Pfam" id="PF08614">
    <property type="entry name" value="ATG16"/>
    <property type="match status" value="1"/>
</dbReference>
<comment type="caution">
    <text evidence="6">The sequence shown here is derived from an EMBL/GenBank/DDBJ whole genome shotgun (WGS) entry which is preliminary data.</text>
</comment>
<dbReference type="CDD" id="cd00200">
    <property type="entry name" value="WD40"/>
    <property type="match status" value="1"/>
</dbReference>
<dbReference type="PRINTS" id="PR00320">
    <property type="entry name" value="GPROTEINBRPT"/>
</dbReference>
<feature type="repeat" description="WD" evidence="3">
    <location>
        <begin position="484"/>
        <end position="516"/>
    </location>
</feature>
<dbReference type="InterPro" id="IPR019775">
    <property type="entry name" value="WD40_repeat_CS"/>
</dbReference>
<feature type="repeat" description="WD" evidence="3">
    <location>
        <begin position="314"/>
        <end position="356"/>
    </location>
</feature>
<evidence type="ECO:0000256" key="4">
    <source>
        <dbReference type="SAM" id="Coils"/>
    </source>
</evidence>
<dbReference type="InterPro" id="IPR001680">
    <property type="entry name" value="WD40_rpt"/>
</dbReference>
<dbReference type="SUPFAM" id="SSF50978">
    <property type="entry name" value="WD40 repeat-like"/>
    <property type="match status" value="1"/>
</dbReference>
<dbReference type="PROSITE" id="PS00678">
    <property type="entry name" value="WD_REPEATS_1"/>
    <property type="match status" value="2"/>
</dbReference>
<dbReference type="CDD" id="cd22887">
    <property type="entry name" value="Atg16_CCD"/>
    <property type="match status" value="1"/>
</dbReference>
<dbReference type="InterPro" id="IPR045160">
    <property type="entry name" value="ATG16"/>
</dbReference>
<dbReference type="Gene3D" id="1.20.5.170">
    <property type="match status" value="1"/>
</dbReference>
<dbReference type="Gene3D" id="2.130.10.10">
    <property type="entry name" value="YVTN repeat-like/Quinoprotein amine dehydrogenase"/>
    <property type="match status" value="2"/>
</dbReference>
<dbReference type="GO" id="GO:0000045">
    <property type="term" value="P:autophagosome assembly"/>
    <property type="evidence" value="ECO:0007669"/>
    <property type="project" value="InterPro"/>
</dbReference>
<reference evidence="6 7" key="1">
    <citation type="journal article" date="2016" name="DNA Res.">
        <title>The draft genome of MD-2 pineapple using hybrid error correction of long reads.</title>
        <authorList>
            <person name="Redwan R.M."/>
            <person name="Saidin A."/>
            <person name="Kumar S.V."/>
        </authorList>
    </citation>
    <scope>NUCLEOTIDE SEQUENCE [LARGE SCALE GENOMIC DNA]</scope>
    <source>
        <strain evidence="7">cv. MD2</strain>
        <tissue evidence="6">Leaf</tissue>
    </source>
</reference>
<evidence type="ECO:0000313" key="6">
    <source>
        <dbReference type="EMBL" id="OAY74598.1"/>
    </source>
</evidence>
<sequence>MVLHNSRGDIEIGRAAIRRAIRALRKRHLLEEGAHAPAINALTRPFTVLGLEWKEKAENLELELQQCYKAQSRLSEQLVVEVAESRSSKALLQEKDALLANLKDEVEQTREENSKLKESLDEKTKALDLLVDEHRSLRAQFEEVIVKLKDAEAENKKLIDRWMLEKMQDAERLNEANAMYEEMLQKLKLSGTGGIQQQARQESDGIIRRTEAGYFELPEPAIPSVHKLTLQAHEGGCGSITFQHKSDKLISGGQDRTVKIWDSQTGALNSTLQGSLGSVLDLAVTNDNKCIIAACSTNNLYVWQANGGRIRHTLTGHVNKVCSVDANRVSSSVIASASLDHTIKIWDLNTGYCSNTIMSSSNCNTLSFIDHDTICSGHVDGNIRIWDIRRGKCSSQVAAHPQVTSVCVSRSGNLVLTSGKDNVHNLFDVRTLEVCGTFRAGGSRVVSNWGRSCISADENCIVAGASDGSVYVWSRLKGEILSILEGHSSAVLSCAWSELGQPLASADRSGNVFVWN</sequence>
<dbReference type="EMBL" id="LSRQ01002335">
    <property type="protein sequence ID" value="OAY74598.1"/>
    <property type="molecule type" value="Genomic_DNA"/>
</dbReference>
<organism evidence="6 7">
    <name type="scientific">Ananas comosus</name>
    <name type="common">Pineapple</name>
    <name type="synonym">Ananas ananas</name>
    <dbReference type="NCBI Taxonomy" id="4615"/>
    <lineage>
        <taxon>Eukaryota</taxon>
        <taxon>Viridiplantae</taxon>
        <taxon>Streptophyta</taxon>
        <taxon>Embryophyta</taxon>
        <taxon>Tracheophyta</taxon>
        <taxon>Spermatophyta</taxon>
        <taxon>Magnoliopsida</taxon>
        <taxon>Liliopsida</taxon>
        <taxon>Poales</taxon>
        <taxon>Bromeliaceae</taxon>
        <taxon>Bromelioideae</taxon>
        <taxon>Ananas</taxon>
    </lineage>
</organism>
<dbReference type="PANTHER" id="PTHR19878">
    <property type="entry name" value="AUTOPHAGY PROTEIN 16-LIKE"/>
    <property type="match status" value="1"/>
</dbReference>
<keyword evidence="2" id="KW-0677">Repeat</keyword>
<dbReference type="STRING" id="4615.A0A199VC61"/>
<evidence type="ECO:0000313" key="7">
    <source>
        <dbReference type="Proteomes" id="UP000092600"/>
    </source>
</evidence>
<dbReference type="InterPro" id="IPR013923">
    <property type="entry name" value="Autophagy-rel_prot_16_dom"/>
</dbReference>
<keyword evidence="1 3" id="KW-0853">WD repeat</keyword>
<accession>A0A199VC61</accession>
<dbReference type="Proteomes" id="UP000092600">
    <property type="component" value="Unassembled WGS sequence"/>
</dbReference>
<dbReference type="InterPro" id="IPR020472">
    <property type="entry name" value="WD40_PAC1"/>
</dbReference>
<proteinExistence type="predicted"/>
<keyword evidence="4" id="KW-0175">Coiled coil</keyword>
<dbReference type="PROSITE" id="PS50294">
    <property type="entry name" value="WD_REPEATS_REGION"/>
    <property type="match status" value="3"/>
</dbReference>
<dbReference type="FunFam" id="2.130.10.10:FF:000809">
    <property type="entry name" value="Autophagy-related protein 16"/>
    <property type="match status" value="1"/>
</dbReference>
<dbReference type="AlphaFoldDB" id="A0A199VC61"/>
<dbReference type="PANTHER" id="PTHR19878:SF8">
    <property type="entry name" value="AUTOPHAGY-RELATED 16, ISOFORM F"/>
    <property type="match status" value="1"/>
</dbReference>
<dbReference type="Pfam" id="PF00400">
    <property type="entry name" value="WD40"/>
    <property type="match status" value="6"/>
</dbReference>
<name>A0A199VC61_ANACO</name>
<evidence type="ECO:0000256" key="1">
    <source>
        <dbReference type="ARBA" id="ARBA00022574"/>
    </source>
</evidence>
<dbReference type="PROSITE" id="PS50082">
    <property type="entry name" value="WD_REPEATS_2"/>
    <property type="match status" value="4"/>
</dbReference>
<feature type="domain" description="Autophagy-related protein 16" evidence="5">
    <location>
        <begin position="56"/>
        <end position="174"/>
    </location>
</feature>
<feature type="repeat" description="WD" evidence="3">
    <location>
        <begin position="230"/>
        <end position="271"/>
    </location>
</feature>
<gene>
    <name evidence="6" type="ORF">ACMD2_20419</name>
</gene>
<evidence type="ECO:0000256" key="3">
    <source>
        <dbReference type="PROSITE-ProRule" id="PRU00221"/>
    </source>
</evidence>